<protein>
    <recommendedName>
        <fullName evidence="1">RING-type domain-containing protein</fullName>
    </recommendedName>
</protein>
<dbReference type="InterPro" id="IPR001841">
    <property type="entry name" value="Znf_RING"/>
</dbReference>
<feature type="domain" description="RING-type" evidence="1">
    <location>
        <begin position="21"/>
        <end position="62"/>
    </location>
</feature>
<sequence>MESLTNAINILNITVNANEECMICKDELQCGQCYTLPECNHTYHTHCLVSWFRNGDSRCPYCGNKGINNKNNDTLRNVRGKYFTTIYETQMLADIKKYVYLKKNDTIKPCLDTRKLFEKIKVLEENYKIETQKLRELQQSLKETPAIYSEAKKNIMCYRSKKWKIRRQIRVEHLKIINTSYIIPLIIPLSVTI</sequence>
<name>A0A6C0D4S6_9ZZZZ</name>
<organism evidence="2">
    <name type="scientific">viral metagenome</name>
    <dbReference type="NCBI Taxonomy" id="1070528"/>
    <lineage>
        <taxon>unclassified sequences</taxon>
        <taxon>metagenomes</taxon>
        <taxon>organismal metagenomes</taxon>
    </lineage>
</organism>
<accession>A0A6C0D4S6</accession>
<evidence type="ECO:0000259" key="1">
    <source>
        <dbReference type="PROSITE" id="PS50089"/>
    </source>
</evidence>
<dbReference type="PROSITE" id="PS50089">
    <property type="entry name" value="ZF_RING_2"/>
    <property type="match status" value="1"/>
</dbReference>
<dbReference type="Pfam" id="PF13639">
    <property type="entry name" value="zf-RING_2"/>
    <property type="match status" value="1"/>
</dbReference>
<dbReference type="Gene3D" id="3.30.40.10">
    <property type="entry name" value="Zinc/RING finger domain, C3HC4 (zinc finger)"/>
    <property type="match status" value="1"/>
</dbReference>
<evidence type="ECO:0000313" key="2">
    <source>
        <dbReference type="EMBL" id="QHT11517.1"/>
    </source>
</evidence>
<dbReference type="AlphaFoldDB" id="A0A6C0D4S6"/>
<proteinExistence type="predicted"/>
<dbReference type="CDD" id="cd16448">
    <property type="entry name" value="RING-H2"/>
    <property type="match status" value="1"/>
</dbReference>
<dbReference type="InterPro" id="IPR013083">
    <property type="entry name" value="Znf_RING/FYVE/PHD"/>
</dbReference>
<dbReference type="SUPFAM" id="SSF57850">
    <property type="entry name" value="RING/U-box"/>
    <property type="match status" value="1"/>
</dbReference>
<dbReference type="EMBL" id="MN739535">
    <property type="protein sequence ID" value="QHT11517.1"/>
    <property type="molecule type" value="Genomic_DNA"/>
</dbReference>
<reference evidence="2" key="1">
    <citation type="journal article" date="2020" name="Nature">
        <title>Giant virus diversity and host interactions through global metagenomics.</title>
        <authorList>
            <person name="Schulz F."/>
            <person name="Roux S."/>
            <person name="Paez-Espino D."/>
            <person name="Jungbluth S."/>
            <person name="Walsh D.A."/>
            <person name="Denef V.J."/>
            <person name="McMahon K.D."/>
            <person name="Konstantinidis K.T."/>
            <person name="Eloe-Fadrosh E.A."/>
            <person name="Kyrpides N.C."/>
            <person name="Woyke T."/>
        </authorList>
    </citation>
    <scope>NUCLEOTIDE SEQUENCE</scope>
    <source>
        <strain evidence="2">GVMAG-M-3300023174-116</strain>
    </source>
</reference>
<dbReference type="SMART" id="SM00184">
    <property type="entry name" value="RING"/>
    <property type="match status" value="1"/>
</dbReference>